<proteinExistence type="predicted"/>
<dbReference type="Pfam" id="PF13525">
    <property type="entry name" value="YfiO"/>
    <property type="match status" value="1"/>
</dbReference>
<evidence type="ECO:0000313" key="6">
    <source>
        <dbReference type="Proteomes" id="UP000318010"/>
    </source>
</evidence>
<evidence type="ECO:0000313" key="5">
    <source>
        <dbReference type="EMBL" id="TWR23767.1"/>
    </source>
</evidence>
<dbReference type="InterPro" id="IPR019734">
    <property type="entry name" value="TPR_rpt"/>
</dbReference>
<evidence type="ECO:0000256" key="3">
    <source>
        <dbReference type="SAM" id="SignalP"/>
    </source>
</evidence>
<evidence type="ECO:0000259" key="4">
    <source>
        <dbReference type="Pfam" id="PF13525"/>
    </source>
</evidence>
<dbReference type="Proteomes" id="UP000318010">
    <property type="component" value="Unassembled WGS sequence"/>
</dbReference>
<protein>
    <submittedName>
        <fullName evidence="5">Tetratricopeptide repeat protein</fullName>
    </submittedName>
</protein>
<dbReference type="Gene3D" id="1.25.40.10">
    <property type="entry name" value="Tetratricopeptide repeat domain"/>
    <property type="match status" value="4"/>
</dbReference>
<dbReference type="InterPro" id="IPR011990">
    <property type="entry name" value="TPR-like_helical_dom_sf"/>
</dbReference>
<accession>A0A563TWN7</accession>
<organism evidence="5 6">
    <name type="scientific">Mucilaginibacter achroorhodeus</name>
    <dbReference type="NCBI Taxonomy" id="2599294"/>
    <lineage>
        <taxon>Bacteria</taxon>
        <taxon>Pseudomonadati</taxon>
        <taxon>Bacteroidota</taxon>
        <taxon>Sphingobacteriia</taxon>
        <taxon>Sphingobacteriales</taxon>
        <taxon>Sphingobacteriaceae</taxon>
        <taxon>Mucilaginibacter</taxon>
    </lineage>
</organism>
<feature type="signal peptide" evidence="3">
    <location>
        <begin position="1"/>
        <end position="20"/>
    </location>
</feature>
<dbReference type="EMBL" id="VOEI01000010">
    <property type="protein sequence ID" value="TWR23767.1"/>
    <property type="molecule type" value="Genomic_DNA"/>
</dbReference>
<feature type="domain" description="Outer membrane lipoprotein BamD-like" evidence="4">
    <location>
        <begin position="473"/>
        <end position="596"/>
    </location>
</feature>
<evidence type="ECO:0000256" key="1">
    <source>
        <dbReference type="ARBA" id="ARBA00022729"/>
    </source>
</evidence>
<keyword evidence="6" id="KW-1185">Reference proteome</keyword>
<feature type="chain" id="PRO_5021826078" evidence="3">
    <location>
        <begin position="21"/>
        <end position="601"/>
    </location>
</feature>
<name>A0A563TWN7_9SPHI</name>
<dbReference type="RefSeq" id="WP_146273437.1">
    <property type="nucleotide sequence ID" value="NZ_VOEI01000010.1"/>
</dbReference>
<dbReference type="SUPFAM" id="SSF48452">
    <property type="entry name" value="TPR-like"/>
    <property type="match status" value="3"/>
</dbReference>
<keyword evidence="1 3" id="KW-0732">Signal</keyword>
<evidence type="ECO:0000256" key="2">
    <source>
        <dbReference type="PROSITE-ProRule" id="PRU00339"/>
    </source>
</evidence>
<sequence>MKPLYLLALLLTLCCTRVYAQDNELLLAQQYTANGEQQKALDIYAKLFKQDNQAYFQQYFGALVNAKKLDDAESIAKKMARKYPGNTMYLIALSTIYKQQGNTAKADELFNDMLKALPNDRNGISNFALQFYQTGNADYAIKIFQQGRKVLKDDNAFTFELIAMYRFKRDKFGLTDEYLNFLPANPVYLPQAENTLALLYDEPDDYDMLRVELLKRIQKQPQQIVFTRLLTWQFLQQKQYDMALNQTLALSRRNNDDGTDVMELSRTLVDNQAYDEAIRGYEFVIDKNDKTNANYVDAKIELINTKNLKITAGKYTQADLLSLEKDYSNLLAEFGKKPGTVFAMQKLANLQAFKLHKLQEAQALLEDATKIPGVRPEQLASCKIDLADVYLLNKQPWEATLLYSQVEKDFPNTALAQDAMLRNAKLAYYTGDFVWARRQLDVLKSATTQLIANDALNLSLLISDNLNADSATKALKIYARADLQIFAEQPAKALQTLDSINKLYPNNILEADVLMAKARIKIQEKDYTGAIAQLKEIAEKHSFDLWADDAVFMLGDIYETQLKDTNLAKTYFQKIITDYPGSLWINDARKRFRALRGDKVS</sequence>
<keyword evidence="2" id="KW-0802">TPR repeat</keyword>
<comment type="caution">
    <text evidence="5">The sequence shown here is derived from an EMBL/GenBank/DDBJ whole genome shotgun (WGS) entry which is preliminary data.</text>
</comment>
<dbReference type="AlphaFoldDB" id="A0A563TWN7"/>
<dbReference type="InterPro" id="IPR039565">
    <property type="entry name" value="BamD-like"/>
</dbReference>
<reference evidence="5 6" key="1">
    <citation type="submission" date="2019-07" db="EMBL/GenBank/DDBJ databases">
        <authorList>
            <person name="Kim J."/>
        </authorList>
    </citation>
    <scope>NUCLEOTIDE SEQUENCE [LARGE SCALE GENOMIC DNA]</scope>
    <source>
        <strain evidence="5 6">MJ1a</strain>
    </source>
</reference>
<dbReference type="PROSITE" id="PS50005">
    <property type="entry name" value="TPR"/>
    <property type="match status" value="1"/>
</dbReference>
<gene>
    <name evidence="5" type="ORF">FPZ42_18915</name>
</gene>
<dbReference type="OrthoDB" id="9763354at2"/>
<feature type="repeat" description="TPR" evidence="2">
    <location>
        <begin position="87"/>
        <end position="120"/>
    </location>
</feature>